<dbReference type="Proteomes" id="UP001239994">
    <property type="component" value="Unassembled WGS sequence"/>
</dbReference>
<keyword evidence="4" id="KW-1185">Reference proteome</keyword>
<organism evidence="3 4">
    <name type="scientific">Electrophorus voltai</name>
    <dbReference type="NCBI Taxonomy" id="2609070"/>
    <lineage>
        <taxon>Eukaryota</taxon>
        <taxon>Metazoa</taxon>
        <taxon>Chordata</taxon>
        <taxon>Craniata</taxon>
        <taxon>Vertebrata</taxon>
        <taxon>Euteleostomi</taxon>
        <taxon>Actinopterygii</taxon>
        <taxon>Neopterygii</taxon>
        <taxon>Teleostei</taxon>
        <taxon>Ostariophysi</taxon>
        <taxon>Gymnotiformes</taxon>
        <taxon>Gymnotoidei</taxon>
        <taxon>Gymnotidae</taxon>
        <taxon>Electrophorus</taxon>
    </lineage>
</organism>
<feature type="region of interest" description="Disordered" evidence="1">
    <location>
        <begin position="164"/>
        <end position="220"/>
    </location>
</feature>
<keyword evidence="2" id="KW-1133">Transmembrane helix</keyword>
<dbReference type="AlphaFoldDB" id="A0AAD8ZNR4"/>
<reference evidence="3" key="1">
    <citation type="submission" date="2023-03" db="EMBL/GenBank/DDBJ databases">
        <title>Electrophorus voltai genome.</title>
        <authorList>
            <person name="Bian C."/>
        </authorList>
    </citation>
    <scope>NUCLEOTIDE SEQUENCE</scope>
    <source>
        <strain evidence="3">CB-2022</strain>
        <tissue evidence="3">Muscle</tissue>
    </source>
</reference>
<keyword evidence="2" id="KW-0472">Membrane</keyword>
<evidence type="ECO:0000313" key="3">
    <source>
        <dbReference type="EMBL" id="KAK1802677.1"/>
    </source>
</evidence>
<accession>A0AAD8ZNR4</accession>
<feature type="transmembrane region" description="Helical" evidence="2">
    <location>
        <begin position="263"/>
        <end position="282"/>
    </location>
</feature>
<evidence type="ECO:0000256" key="2">
    <source>
        <dbReference type="SAM" id="Phobius"/>
    </source>
</evidence>
<evidence type="ECO:0000256" key="1">
    <source>
        <dbReference type="SAM" id="MobiDB-lite"/>
    </source>
</evidence>
<dbReference type="EMBL" id="JAROKS010000006">
    <property type="protein sequence ID" value="KAK1802677.1"/>
    <property type="molecule type" value="Genomic_DNA"/>
</dbReference>
<feature type="compositionally biased region" description="Basic and acidic residues" evidence="1">
    <location>
        <begin position="74"/>
        <end position="84"/>
    </location>
</feature>
<name>A0AAD8ZNR4_9TELE</name>
<feature type="region of interest" description="Disordered" evidence="1">
    <location>
        <begin position="74"/>
        <end position="120"/>
    </location>
</feature>
<sequence length="284" mass="30857">MFLKTKEESSGYPSWVVDETTKKEYVQKYEKNEGVKLEEEKISVNPVKRSIAKLALNSLWDYERNGECGDVSLQKDSELDRGEDPVTEVEEVLRRDPPSVSDTATADYSDKPVAPKIPPKALPRACHSEASKLCHVAFREALPLSGEDTPFLRACSPKTHVLVPKPRRGKKEATPVPSPETGKVAGVPPDMGAQKSTPPKSVRGNPPHVGRTSAQPTNGGKAGALSGFPGLFSNPLCSFVLVPVTVSVPITLSVPIALCQYLNLSWCLAALVFLPMPLWAPLMY</sequence>
<protein>
    <submittedName>
        <fullName evidence="3">Uncharacterized protein</fullName>
    </submittedName>
</protein>
<proteinExistence type="predicted"/>
<keyword evidence="2" id="KW-0812">Transmembrane</keyword>
<evidence type="ECO:0000313" key="4">
    <source>
        <dbReference type="Proteomes" id="UP001239994"/>
    </source>
</evidence>
<gene>
    <name evidence="3" type="ORF">P4O66_004311</name>
</gene>
<comment type="caution">
    <text evidence="3">The sequence shown here is derived from an EMBL/GenBank/DDBJ whole genome shotgun (WGS) entry which is preliminary data.</text>
</comment>
<feature type="transmembrane region" description="Helical" evidence="2">
    <location>
        <begin position="236"/>
        <end position="257"/>
    </location>
</feature>